<accession>A0ABX3U7F9</accession>
<keyword evidence="2 12" id="KW-0813">Transport</keyword>
<dbReference type="Pfam" id="PF02254">
    <property type="entry name" value="TrkA_N"/>
    <property type="match status" value="1"/>
</dbReference>
<evidence type="ECO:0000256" key="4">
    <source>
        <dbReference type="ARBA" id="ARBA00022475"/>
    </source>
</evidence>
<name>A0ABX3U7F9_KLUIN</name>
<keyword evidence="6 12" id="KW-0633">Potassium transport</keyword>
<feature type="transmembrane region" description="Helical" evidence="12">
    <location>
        <begin position="87"/>
        <end position="107"/>
    </location>
</feature>
<evidence type="ECO:0000256" key="10">
    <source>
        <dbReference type="ARBA" id="ARBA00023065"/>
    </source>
</evidence>
<evidence type="ECO:0000256" key="6">
    <source>
        <dbReference type="ARBA" id="ARBA00022538"/>
    </source>
</evidence>
<dbReference type="SUPFAM" id="SSF51735">
    <property type="entry name" value="NAD(P)-binding Rossmann-fold domains"/>
    <property type="match status" value="1"/>
</dbReference>
<evidence type="ECO:0000256" key="7">
    <source>
        <dbReference type="ARBA" id="ARBA00022692"/>
    </source>
</evidence>
<gene>
    <name evidence="12" type="primary">kefB</name>
    <name evidence="14" type="ORF">B2M27_26255</name>
</gene>
<feature type="transmembrane region" description="Helical" evidence="12">
    <location>
        <begin position="56"/>
        <end position="75"/>
    </location>
</feature>
<dbReference type="Proteomes" id="UP000192521">
    <property type="component" value="Unassembled WGS sequence"/>
</dbReference>
<feature type="transmembrane region" description="Helical" evidence="12">
    <location>
        <begin position="113"/>
        <end position="135"/>
    </location>
</feature>
<organism evidence="14 15">
    <name type="scientific">Kluyvera intermedia</name>
    <name type="common">Enterobacter intermedius</name>
    <dbReference type="NCBI Taxonomy" id="61648"/>
    <lineage>
        <taxon>Bacteria</taxon>
        <taxon>Pseudomonadati</taxon>
        <taxon>Pseudomonadota</taxon>
        <taxon>Gammaproteobacteria</taxon>
        <taxon>Enterobacterales</taxon>
        <taxon>Enterobacteriaceae</taxon>
        <taxon>Kluyvera</taxon>
    </lineage>
</organism>
<evidence type="ECO:0000256" key="9">
    <source>
        <dbReference type="ARBA" id="ARBA00022989"/>
    </source>
</evidence>
<dbReference type="PANTHER" id="PTHR46157">
    <property type="entry name" value="K(+) EFFLUX ANTIPORTER 3, CHLOROPLASTIC"/>
    <property type="match status" value="1"/>
</dbReference>
<sequence>MEGSDLLLAGVLFLFAAVVAVPLAARLGIGAVLGYLLAGIAIGPWGLGFISDVDEILHFSELGVVFLMFIIGLELNPSKLWALRRSIFGVGAAQVLISAAILAGLLMLTQFSWQAAVIGGIGLAMSSTAMALQLMREKGMNRSESGQLGFSVLLFQDLAVIPALALVPLLAGNGDDHPDWVKIGIKVLVFAGVLVGGRYLLRPVFRFIAASGVREVFTAATLLLVLGSALFMDALGLSMALGTFIAGVLLAESEYRHELEIAIDPFKGLLLGLFFISVGMALNLGVLYTHLLWVLASVAVLVAVKTAVLYLLARINGMRSSERMQFAGVLSQGGEFAFVLFSSASSQRLFHNDQMALLLVTVTLSMMTTPALMKLIDKLLSRRFNQQEDEDEMPWVDDDKPQVIVVGFGRFGQVIGRLLMANKMRITVLERDISAVNLMRKYGYKVYYGDATQLELLRSAGAEEAQSIVITCNDPEDTMKLVELCQQHFPQLKIMARARGRVEAHELLQVGVTQFSRETFSSALELGRKTLISVGMHPHQAHRAQLHFKRLDMRMLRELMPVHTDTMQISRVREARRELEEIFQREMQQERRQLDGWDEFE</sequence>
<dbReference type="NCBIfam" id="NF002973">
    <property type="entry name" value="PRK03659.1"/>
    <property type="match status" value="1"/>
</dbReference>
<feature type="transmembrane region" description="Helical" evidence="12">
    <location>
        <begin position="183"/>
        <end position="201"/>
    </location>
</feature>
<dbReference type="PANTHER" id="PTHR46157:SF4">
    <property type="entry name" value="K(+) EFFLUX ANTIPORTER 3, CHLOROPLASTIC"/>
    <property type="match status" value="1"/>
</dbReference>
<dbReference type="InterPro" id="IPR036291">
    <property type="entry name" value="NAD(P)-bd_dom_sf"/>
</dbReference>
<dbReference type="Pfam" id="PF00999">
    <property type="entry name" value="Na_H_Exchanger"/>
    <property type="match status" value="1"/>
</dbReference>
<feature type="transmembrane region" description="Helical" evidence="12">
    <location>
        <begin position="267"/>
        <end position="286"/>
    </location>
</feature>
<evidence type="ECO:0000256" key="11">
    <source>
        <dbReference type="ARBA" id="ARBA00023136"/>
    </source>
</evidence>
<feature type="transmembrane region" description="Helical" evidence="12">
    <location>
        <begin position="6"/>
        <end position="25"/>
    </location>
</feature>
<comment type="function">
    <text evidence="12">Pore-forming subunit of a potassium efflux system that confers protection against electrophiles. Catalyzes K(+)/H(+) antiport.</text>
</comment>
<dbReference type="HAMAP" id="MF_01412">
    <property type="entry name" value="K_H_efflux_KefB"/>
    <property type="match status" value="1"/>
</dbReference>
<comment type="subunit">
    <text evidence="12">Interacts with the regulatory subunit KefG.</text>
</comment>
<keyword evidence="9 12" id="KW-1133">Transmembrane helix</keyword>
<evidence type="ECO:0000256" key="1">
    <source>
        <dbReference type="ARBA" id="ARBA00004141"/>
    </source>
</evidence>
<dbReference type="InterPro" id="IPR020884">
    <property type="entry name" value="K_H_efflux_KefB"/>
</dbReference>
<feature type="domain" description="RCK N-terminal" evidence="13">
    <location>
        <begin position="400"/>
        <end position="519"/>
    </location>
</feature>
<comment type="subcellular location">
    <subcellularLocation>
        <location evidence="12">Cell inner membrane</location>
        <topology evidence="12">Multi-pass membrane protein</topology>
    </subcellularLocation>
    <subcellularLocation>
        <location evidence="1">Membrane</location>
        <topology evidence="1">Multi-pass membrane protein</topology>
    </subcellularLocation>
</comment>
<keyword evidence="8 12" id="KW-0630">Potassium</keyword>
<comment type="similarity">
    <text evidence="12">Belongs to the monovalent cation:proton antiporter 2 (CPA2) transporter (TC 2.A.37) family. KefB subfamily.</text>
</comment>
<evidence type="ECO:0000256" key="12">
    <source>
        <dbReference type="HAMAP-Rule" id="MF_01412"/>
    </source>
</evidence>
<evidence type="ECO:0000313" key="14">
    <source>
        <dbReference type="EMBL" id="ORJ47398.1"/>
    </source>
</evidence>
<feature type="transmembrane region" description="Helical" evidence="12">
    <location>
        <begin position="147"/>
        <end position="171"/>
    </location>
</feature>
<dbReference type="InterPro" id="IPR003148">
    <property type="entry name" value="RCK_N"/>
</dbReference>
<keyword evidence="15" id="KW-1185">Reference proteome</keyword>
<keyword evidence="10 12" id="KW-0406">Ion transport</keyword>
<reference evidence="14 15" key="1">
    <citation type="submission" date="2017-02" db="EMBL/GenBank/DDBJ databases">
        <title>Draft genome sequence of a Kluyvera intermedia isolate from a patient with a pancreatic abscess.</title>
        <authorList>
            <person name="Thele R."/>
        </authorList>
    </citation>
    <scope>NUCLEOTIDE SEQUENCE [LARGE SCALE GENOMIC DNA]</scope>
    <source>
        <strain evidence="14 15">FOSA7093</strain>
    </source>
</reference>
<dbReference type="InterPro" id="IPR004771">
    <property type="entry name" value="K/H_exchanger"/>
</dbReference>
<dbReference type="InterPro" id="IPR038770">
    <property type="entry name" value="Na+/solute_symporter_sf"/>
</dbReference>
<feature type="transmembrane region" description="Helical" evidence="12">
    <location>
        <begin position="292"/>
        <end position="312"/>
    </location>
</feature>
<dbReference type="Gene3D" id="1.20.1530.20">
    <property type="match status" value="1"/>
</dbReference>
<proteinExistence type="inferred from homology"/>
<feature type="transmembrane region" description="Helical" evidence="12">
    <location>
        <begin position="32"/>
        <end position="50"/>
    </location>
</feature>
<feature type="transmembrane region" description="Helical" evidence="12">
    <location>
        <begin position="237"/>
        <end position="255"/>
    </location>
</feature>
<protein>
    <recommendedName>
        <fullName evidence="12">Glutathione-regulated potassium-efflux system protein KefB</fullName>
    </recommendedName>
    <alternativeName>
        <fullName evidence="12">K(+)/H(+) antiporter</fullName>
    </alternativeName>
</protein>
<evidence type="ECO:0000256" key="8">
    <source>
        <dbReference type="ARBA" id="ARBA00022958"/>
    </source>
</evidence>
<evidence type="ECO:0000313" key="15">
    <source>
        <dbReference type="Proteomes" id="UP000192521"/>
    </source>
</evidence>
<dbReference type="EMBL" id="MWPR01000082">
    <property type="protein sequence ID" value="ORJ47398.1"/>
    <property type="molecule type" value="Genomic_DNA"/>
</dbReference>
<feature type="transmembrane region" description="Helical" evidence="12">
    <location>
        <begin position="356"/>
        <end position="376"/>
    </location>
</feature>
<dbReference type="Gene3D" id="3.40.50.720">
    <property type="entry name" value="NAD(P)-binding Rossmann-like Domain"/>
    <property type="match status" value="1"/>
</dbReference>
<dbReference type="RefSeq" id="WP_085007777.1">
    <property type="nucleotide sequence ID" value="NZ_MWPR01000082.1"/>
</dbReference>
<keyword evidence="5 12" id="KW-0997">Cell inner membrane</keyword>
<evidence type="ECO:0000259" key="13">
    <source>
        <dbReference type="PROSITE" id="PS51201"/>
    </source>
</evidence>
<comment type="caution">
    <text evidence="14">The sequence shown here is derived from an EMBL/GenBank/DDBJ whole genome shotgun (WGS) entry which is preliminary data.</text>
</comment>
<dbReference type="InterPro" id="IPR006153">
    <property type="entry name" value="Cation/H_exchanger_TM"/>
</dbReference>
<evidence type="ECO:0000256" key="2">
    <source>
        <dbReference type="ARBA" id="ARBA00022448"/>
    </source>
</evidence>
<dbReference type="PROSITE" id="PS51201">
    <property type="entry name" value="RCK_N"/>
    <property type="match status" value="1"/>
</dbReference>
<evidence type="ECO:0000256" key="5">
    <source>
        <dbReference type="ARBA" id="ARBA00022519"/>
    </source>
</evidence>
<evidence type="ECO:0000256" key="3">
    <source>
        <dbReference type="ARBA" id="ARBA00022449"/>
    </source>
</evidence>
<dbReference type="NCBIfam" id="TIGR00932">
    <property type="entry name" value="2a37"/>
    <property type="match status" value="1"/>
</dbReference>
<keyword evidence="11 12" id="KW-0472">Membrane</keyword>
<keyword evidence="7 12" id="KW-0812">Transmembrane</keyword>
<feature type="transmembrane region" description="Helical" evidence="12">
    <location>
        <begin position="213"/>
        <end position="231"/>
    </location>
</feature>
<keyword evidence="3 12" id="KW-0050">Antiport</keyword>
<keyword evidence="4 12" id="KW-1003">Cell membrane</keyword>